<dbReference type="EMBL" id="GBRH01205311">
    <property type="protein sequence ID" value="JAD92584.1"/>
    <property type="molecule type" value="Transcribed_RNA"/>
</dbReference>
<organism evidence="1">
    <name type="scientific">Arundo donax</name>
    <name type="common">Giant reed</name>
    <name type="synonym">Donax arundinaceus</name>
    <dbReference type="NCBI Taxonomy" id="35708"/>
    <lineage>
        <taxon>Eukaryota</taxon>
        <taxon>Viridiplantae</taxon>
        <taxon>Streptophyta</taxon>
        <taxon>Embryophyta</taxon>
        <taxon>Tracheophyta</taxon>
        <taxon>Spermatophyta</taxon>
        <taxon>Magnoliopsida</taxon>
        <taxon>Liliopsida</taxon>
        <taxon>Poales</taxon>
        <taxon>Poaceae</taxon>
        <taxon>PACMAD clade</taxon>
        <taxon>Arundinoideae</taxon>
        <taxon>Arundineae</taxon>
        <taxon>Arundo</taxon>
    </lineage>
</organism>
<name>A0A0A9DVK7_ARUDO</name>
<proteinExistence type="predicted"/>
<reference evidence="1" key="1">
    <citation type="submission" date="2014-09" db="EMBL/GenBank/DDBJ databases">
        <authorList>
            <person name="Magalhaes I.L.F."/>
            <person name="Oliveira U."/>
            <person name="Santos F.R."/>
            <person name="Vidigal T.H.D.A."/>
            <person name="Brescovit A.D."/>
            <person name="Santos A.J."/>
        </authorList>
    </citation>
    <scope>NUCLEOTIDE SEQUENCE</scope>
    <source>
        <tissue evidence="1">Shoot tissue taken approximately 20 cm above the soil surface</tissue>
    </source>
</reference>
<sequence length="39" mass="4477">MGRCFSIKLIKLKNSVNLKCSQLLVFNLDHLSIFRAVIL</sequence>
<evidence type="ECO:0000313" key="1">
    <source>
        <dbReference type="EMBL" id="JAD92584.1"/>
    </source>
</evidence>
<protein>
    <submittedName>
        <fullName evidence="1">Uncharacterized protein</fullName>
    </submittedName>
</protein>
<accession>A0A0A9DVK7</accession>
<reference evidence="1" key="2">
    <citation type="journal article" date="2015" name="Data Brief">
        <title>Shoot transcriptome of the giant reed, Arundo donax.</title>
        <authorList>
            <person name="Barrero R.A."/>
            <person name="Guerrero F.D."/>
            <person name="Moolhuijzen P."/>
            <person name="Goolsby J.A."/>
            <person name="Tidwell J."/>
            <person name="Bellgard S.E."/>
            <person name="Bellgard M.I."/>
        </authorList>
    </citation>
    <scope>NUCLEOTIDE SEQUENCE</scope>
    <source>
        <tissue evidence="1">Shoot tissue taken approximately 20 cm above the soil surface</tissue>
    </source>
</reference>
<dbReference type="AlphaFoldDB" id="A0A0A9DVK7"/>